<evidence type="ECO:0000313" key="1">
    <source>
        <dbReference type="EMBL" id="TCK72679.1"/>
    </source>
</evidence>
<dbReference type="Gene3D" id="2.20.25.10">
    <property type="match status" value="1"/>
</dbReference>
<dbReference type="RefSeq" id="WP_131996354.1">
    <property type="nucleotide sequence ID" value="NZ_SMGK01000003.1"/>
</dbReference>
<protein>
    <submittedName>
        <fullName evidence="1">Uncharacterized protein</fullName>
    </submittedName>
</protein>
<name>A0A4R1L8K1_9BACT</name>
<dbReference type="EMBL" id="SMGK01000003">
    <property type="protein sequence ID" value="TCK72679.1"/>
    <property type="molecule type" value="Genomic_DNA"/>
</dbReference>
<reference evidence="1 2" key="1">
    <citation type="submission" date="2019-03" db="EMBL/GenBank/DDBJ databases">
        <title>Genomic Encyclopedia of Type Strains, Phase IV (KMG-IV): sequencing the most valuable type-strain genomes for metagenomic binning, comparative biology and taxonomic classification.</title>
        <authorList>
            <person name="Goeker M."/>
        </authorList>
    </citation>
    <scope>NUCLEOTIDE SEQUENCE [LARGE SCALE GENOMIC DNA]</scope>
    <source>
        <strain evidence="1 2">DSM 103428</strain>
    </source>
</reference>
<comment type="caution">
    <text evidence="1">The sequence shown here is derived from an EMBL/GenBank/DDBJ whole genome shotgun (WGS) entry which is preliminary data.</text>
</comment>
<dbReference type="InterPro" id="IPR005651">
    <property type="entry name" value="Trm112-like"/>
</dbReference>
<dbReference type="Proteomes" id="UP000295210">
    <property type="component" value="Unassembled WGS sequence"/>
</dbReference>
<proteinExistence type="predicted"/>
<evidence type="ECO:0000313" key="2">
    <source>
        <dbReference type="Proteomes" id="UP000295210"/>
    </source>
</evidence>
<keyword evidence="2" id="KW-1185">Reference proteome</keyword>
<gene>
    <name evidence="1" type="ORF">C7378_2267</name>
</gene>
<dbReference type="AlphaFoldDB" id="A0A4R1L8K1"/>
<organism evidence="1 2">
    <name type="scientific">Acidipila rosea</name>
    <dbReference type="NCBI Taxonomy" id="768535"/>
    <lineage>
        <taxon>Bacteria</taxon>
        <taxon>Pseudomonadati</taxon>
        <taxon>Acidobacteriota</taxon>
        <taxon>Terriglobia</taxon>
        <taxon>Terriglobales</taxon>
        <taxon>Acidobacteriaceae</taxon>
        <taxon>Acidipila</taxon>
    </lineage>
</organism>
<dbReference type="Pfam" id="PF03966">
    <property type="entry name" value="Trm112p"/>
    <property type="match status" value="1"/>
</dbReference>
<sequence length="57" mass="6205">MDRKVLSLLGCPNCHGALEEHPHGLICRRCGVRFPVIDGIPVLIPGSAKAVDERTEK</sequence>
<dbReference type="OrthoDB" id="9812205at2"/>
<dbReference type="SUPFAM" id="SSF158997">
    <property type="entry name" value="Trm112p-like"/>
    <property type="match status" value="1"/>
</dbReference>
<accession>A0A4R1L8K1</accession>